<dbReference type="InterPro" id="IPR042184">
    <property type="entry name" value="YqeY/Aim41_N"/>
</dbReference>
<dbReference type="InterPro" id="IPR019004">
    <property type="entry name" value="YqeY/Aim41"/>
</dbReference>
<dbReference type="EMBL" id="RYFI01000004">
    <property type="protein sequence ID" value="RXF74385.1"/>
    <property type="molecule type" value="Genomic_DNA"/>
</dbReference>
<proteinExistence type="predicted"/>
<dbReference type="OrthoDB" id="9788127at2"/>
<name>A0A4Q0MLS0_9HYPH</name>
<organism evidence="1 2">
    <name type="scientific">Hansschlegelia zhihuaiae</name>
    <dbReference type="NCBI Taxonomy" id="405005"/>
    <lineage>
        <taxon>Bacteria</taxon>
        <taxon>Pseudomonadati</taxon>
        <taxon>Pseudomonadota</taxon>
        <taxon>Alphaproteobacteria</taxon>
        <taxon>Hyphomicrobiales</taxon>
        <taxon>Methylopilaceae</taxon>
        <taxon>Hansschlegelia</taxon>
    </lineage>
</organism>
<dbReference type="Gene3D" id="1.10.1510.10">
    <property type="entry name" value="Uncharacterised protein YqeY/AIM41 PF09424, N-terminal domain"/>
    <property type="match status" value="1"/>
</dbReference>
<dbReference type="RefSeq" id="WP_128776610.1">
    <property type="nucleotide sequence ID" value="NZ_RYFI01000004.1"/>
</dbReference>
<comment type="caution">
    <text evidence="1">The sequence shown here is derived from an EMBL/GenBank/DDBJ whole genome shotgun (WGS) entry which is preliminary data.</text>
</comment>
<dbReference type="Proteomes" id="UP000289708">
    <property type="component" value="Unassembled WGS sequence"/>
</dbReference>
<dbReference type="PANTHER" id="PTHR28055">
    <property type="entry name" value="ALTERED INHERITANCE OF MITOCHONDRIA PROTEIN 41, MITOCHONDRIAL"/>
    <property type="match status" value="1"/>
</dbReference>
<evidence type="ECO:0000313" key="1">
    <source>
        <dbReference type="EMBL" id="RXF74385.1"/>
    </source>
</evidence>
<gene>
    <name evidence="1" type="ORF">EK403_06085</name>
</gene>
<dbReference type="SUPFAM" id="SSF89095">
    <property type="entry name" value="GatB/YqeY motif"/>
    <property type="match status" value="1"/>
</dbReference>
<dbReference type="GO" id="GO:0016884">
    <property type="term" value="F:carbon-nitrogen ligase activity, with glutamine as amido-N-donor"/>
    <property type="evidence" value="ECO:0007669"/>
    <property type="project" value="InterPro"/>
</dbReference>
<dbReference type="Gene3D" id="1.10.10.410">
    <property type="match status" value="1"/>
</dbReference>
<dbReference type="Pfam" id="PF09424">
    <property type="entry name" value="YqeY"/>
    <property type="match status" value="1"/>
</dbReference>
<keyword evidence="2" id="KW-1185">Reference proteome</keyword>
<dbReference type="InterPro" id="IPR003789">
    <property type="entry name" value="Asn/Gln_tRNA_amidoTrase-B-like"/>
</dbReference>
<evidence type="ECO:0000313" key="2">
    <source>
        <dbReference type="Proteomes" id="UP000289708"/>
    </source>
</evidence>
<dbReference type="InterPro" id="IPR023168">
    <property type="entry name" value="GatB_Yqey_C_2"/>
</dbReference>
<protein>
    <submittedName>
        <fullName evidence="1">GatB/YqeY domain-containing protein</fullName>
    </submittedName>
</protein>
<sequence>MREEINAALKEAMKARDAERTGTLRMIGAAIKDRDIESRVGGTGTATDDELKQLLAKMIKQRQESATIYEQNARPELAEKEKAEIAVIQSFLPKQLSDAEVAAAIDAAIAETGAASMKDMGKVMGALKAKHTGVMDFAAANGAIKAKLTGG</sequence>
<accession>A0A4Q0MLS0</accession>
<reference evidence="1 2" key="1">
    <citation type="submission" date="2018-12" db="EMBL/GenBank/DDBJ databases">
        <title>bacterium Hansschlegelia zhihuaiae S113.</title>
        <authorList>
            <person name="He J."/>
        </authorList>
    </citation>
    <scope>NUCLEOTIDE SEQUENCE [LARGE SCALE GENOMIC DNA]</scope>
    <source>
        <strain evidence="1 2">S 113</strain>
    </source>
</reference>
<dbReference type="AlphaFoldDB" id="A0A4Q0MLS0"/>
<dbReference type="PANTHER" id="PTHR28055:SF1">
    <property type="entry name" value="ALTERED INHERITANCE OF MITOCHONDRIA PROTEIN 41, MITOCHONDRIAL"/>
    <property type="match status" value="1"/>
</dbReference>